<evidence type="ECO:0000259" key="1">
    <source>
        <dbReference type="Pfam" id="PF00535"/>
    </source>
</evidence>
<dbReference type="InterPro" id="IPR001173">
    <property type="entry name" value="Glyco_trans_2-like"/>
</dbReference>
<comment type="caution">
    <text evidence="2">The sequence shown here is derived from an EMBL/GenBank/DDBJ whole genome shotgun (WGS) entry which is preliminary data.</text>
</comment>
<evidence type="ECO:0000313" key="2">
    <source>
        <dbReference type="EMBL" id="GHB41508.1"/>
    </source>
</evidence>
<sequence length="896" mass="101972">MHEPLEKQKKIIRQTKQVHSNWYRQTYPDVAKANIDPAEHYLKYGAAMGRNPGKGFQTNFYLETYPDVAEAEMNPLVHFALHGEKKGYKRRSPYKSREEAKEKLRLKTLRTNLLSFGFTEQAPLDLEDMLDKSPLPHVRASAARELALWNMRSNTDEGYKVALRYLERSREEAPDLSFRQKLATSEVLCQYFLGDRSAMEASYEQACLSGELSPDLLLAWANHAEAASDRCLWINEVLGVFDISPIKMTDDVSLSPYDRLTSAEELLEVTDGPRVTVLLAAYNAADTLPTALRSLQEQTWKNLEVLVIDDCSPDGGETCNVVEKFGAGDPRIKLLRMEVNGGAYVARNHALDQATGEYITIHDADDWSHPKKIEVQARYLARNSEIVGCTSQQARALSDLTFTRWTGSGQFIITNTSSFMFRREPMREHLGYWDTVRFSADNELIRRMRKVFGKEAVPFLNTGPYSFQRHSDTSIVADEVMGVNGFMFGARKEYLDAQNFNRNNRANVQFTNDISVRPFPAPVIMRPDRKRINAKASHIPVITGSEFRMPGGSVQSSIEELQVAHKFGIPSAVFELRRYDLGFSTESPSQMKDNARQQIFDTGTRILTFGEKVSCDLLILRDPLILHHFQRYVPTIDAKEIKVIVNQPPMSDYSSEGVLRYHVKECAENIRRYFGKDATWHPIGPLIRDTLHEHHASDLRHINFSDEDWSNIIDIKGWYRGPRKRSPNDTLRIGRHSHDDFVKWPATRTDLLAAYPDTDDVEVHVLGGGNAPRAMIGELPTNWTVHSFGSMEPKDFLAKIDVFIYYPHPDGVESFGRNIIEAMAVGVPVILPREYSALFEDAALYSAPDEAVDLARKLHKNPEAYDKQVEKALQYVEKKFSYETHLARLKKLGVEI</sequence>
<organism evidence="2 3">
    <name type="scientific">Pseudovibrio japonicus</name>
    <dbReference type="NCBI Taxonomy" id="366534"/>
    <lineage>
        <taxon>Bacteria</taxon>
        <taxon>Pseudomonadati</taxon>
        <taxon>Pseudomonadota</taxon>
        <taxon>Alphaproteobacteria</taxon>
        <taxon>Hyphomicrobiales</taxon>
        <taxon>Stappiaceae</taxon>
        <taxon>Pseudovibrio</taxon>
    </lineage>
</organism>
<dbReference type="Gene3D" id="3.40.50.2000">
    <property type="entry name" value="Glycogen Phosphorylase B"/>
    <property type="match status" value="1"/>
</dbReference>
<dbReference type="Proteomes" id="UP000637980">
    <property type="component" value="Unassembled WGS sequence"/>
</dbReference>
<dbReference type="SUPFAM" id="SSF53756">
    <property type="entry name" value="UDP-Glycosyltransferase/glycogen phosphorylase"/>
    <property type="match status" value="1"/>
</dbReference>
<protein>
    <recommendedName>
        <fullName evidence="1">Glycosyltransferase 2-like domain-containing protein</fullName>
    </recommendedName>
</protein>
<dbReference type="PANTHER" id="PTHR22916">
    <property type="entry name" value="GLYCOSYLTRANSFERASE"/>
    <property type="match status" value="1"/>
</dbReference>
<accession>A0ABQ3EIR1</accession>
<reference evidence="3" key="1">
    <citation type="journal article" date="2019" name="Int. J. Syst. Evol. Microbiol.">
        <title>The Global Catalogue of Microorganisms (GCM) 10K type strain sequencing project: providing services to taxonomists for standard genome sequencing and annotation.</title>
        <authorList>
            <consortium name="The Broad Institute Genomics Platform"/>
            <consortium name="The Broad Institute Genome Sequencing Center for Infectious Disease"/>
            <person name="Wu L."/>
            <person name="Ma J."/>
        </authorList>
    </citation>
    <scope>NUCLEOTIDE SEQUENCE [LARGE SCALE GENOMIC DNA]</scope>
    <source>
        <strain evidence="3">KCTC 12861</strain>
    </source>
</reference>
<name>A0ABQ3EIR1_9HYPH</name>
<dbReference type="Pfam" id="PF13692">
    <property type="entry name" value="Glyco_trans_1_4"/>
    <property type="match status" value="1"/>
</dbReference>
<dbReference type="InterPro" id="IPR029044">
    <property type="entry name" value="Nucleotide-diphossugar_trans"/>
</dbReference>
<dbReference type="CDD" id="cd00761">
    <property type="entry name" value="Glyco_tranf_GTA_type"/>
    <property type="match status" value="1"/>
</dbReference>
<gene>
    <name evidence="2" type="ORF">GCM10007094_33690</name>
</gene>
<keyword evidence="3" id="KW-1185">Reference proteome</keyword>
<dbReference type="SUPFAM" id="SSF53448">
    <property type="entry name" value="Nucleotide-diphospho-sugar transferases"/>
    <property type="match status" value="1"/>
</dbReference>
<feature type="domain" description="Glycosyltransferase 2-like" evidence="1">
    <location>
        <begin position="276"/>
        <end position="396"/>
    </location>
</feature>
<dbReference type="Gene3D" id="3.90.550.10">
    <property type="entry name" value="Spore Coat Polysaccharide Biosynthesis Protein SpsA, Chain A"/>
    <property type="match status" value="1"/>
</dbReference>
<proteinExistence type="predicted"/>
<dbReference type="EMBL" id="BMXE01000006">
    <property type="protein sequence ID" value="GHB41508.1"/>
    <property type="molecule type" value="Genomic_DNA"/>
</dbReference>
<dbReference type="PANTHER" id="PTHR22916:SF3">
    <property type="entry name" value="UDP-GLCNAC:BETAGAL BETA-1,3-N-ACETYLGLUCOSAMINYLTRANSFERASE-LIKE PROTEIN 1"/>
    <property type="match status" value="1"/>
</dbReference>
<dbReference type="Pfam" id="PF00535">
    <property type="entry name" value="Glycos_transf_2"/>
    <property type="match status" value="1"/>
</dbReference>
<evidence type="ECO:0000313" key="3">
    <source>
        <dbReference type="Proteomes" id="UP000637980"/>
    </source>
</evidence>
<dbReference type="RefSeq" id="WP_189437955.1">
    <property type="nucleotide sequence ID" value="NZ_BMXE01000006.1"/>
</dbReference>